<protein>
    <submittedName>
        <fullName evidence="1">Uncharacterized protein</fullName>
    </submittedName>
</protein>
<evidence type="ECO:0000313" key="1">
    <source>
        <dbReference type="EMBL" id="KAK1708450.1"/>
    </source>
</evidence>
<evidence type="ECO:0000313" key="2">
    <source>
        <dbReference type="Proteomes" id="UP001244207"/>
    </source>
</evidence>
<reference evidence="1" key="1">
    <citation type="submission" date="2021-12" db="EMBL/GenBank/DDBJ databases">
        <title>Comparative genomics, transcriptomics and evolutionary studies reveal genomic signatures of adaptation to plant cell wall in hemibiotrophic fungi.</title>
        <authorList>
            <consortium name="DOE Joint Genome Institute"/>
            <person name="Baroncelli R."/>
            <person name="Diaz J.F."/>
            <person name="Benocci T."/>
            <person name="Peng M."/>
            <person name="Battaglia E."/>
            <person name="Haridas S."/>
            <person name="Andreopoulos W."/>
            <person name="Labutti K."/>
            <person name="Pangilinan J."/>
            <person name="Floch G.L."/>
            <person name="Makela M.R."/>
            <person name="Henrissat B."/>
            <person name="Grigoriev I.V."/>
            <person name="Crouch J.A."/>
            <person name="De Vries R.P."/>
            <person name="Sukno S.A."/>
            <person name="Thon M.R."/>
        </authorList>
    </citation>
    <scope>NUCLEOTIDE SEQUENCE</scope>
    <source>
        <strain evidence="1">CBS 112980</strain>
    </source>
</reference>
<sequence length="86" mass="9438">MVQFQAHSILAGAYGVVAAVAAACTSDLLVDDFSSSFTTNRNNMGSWTSGKIPRIHRERPKLRVELPVDLHKAAVQESQMTNMTFD</sequence>
<name>A0AAD8XBB3_GLOAC</name>
<dbReference type="GeneID" id="85393493"/>
<dbReference type="AlphaFoldDB" id="A0AAD8XBB3"/>
<dbReference type="Proteomes" id="UP001244207">
    <property type="component" value="Unassembled WGS sequence"/>
</dbReference>
<gene>
    <name evidence="1" type="ORF">BDZ83DRAFT_642085</name>
</gene>
<proteinExistence type="predicted"/>
<dbReference type="EMBL" id="JAHMHS010000194">
    <property type="protein sequence ID" value="KAK1708450.1"/>
    <property type="molecule type" value="Genomic_DNA"/>
</dbReference>
<organism evidence="1 2">
    <name type="scientific">Glomerella acutata</name>
    <name type="common">Colletotrichum acutatum</name>
    <dbReference type="NCBI Taxonomy" id="27357"/>
    <lineage>
        <taxon>Eukaryota</taxon>
        <taxon>Fungi</taxon>
        <taxon>Dikarya</taxon>
        <taxon>Ascomycota</taxon>
        <taxon>Pezizomycotina</taxon>
        <taxon>Sordariomycetes</taxon>
        <taxon>Hypocreomycetidae</taxon>
        <taxon>Glomerellales</taxon>
        <taxon>Glomerellaceae</taxon>
        <taxon>Colletotrichum</taxon>
        <taxon>Colletotrichum acutatum species complex</taxon>
    </lineage>
</organism>
<accession>A0AAD8XBB3</accession>
<dbReference type="RefSeq" id="XP_060358328.1">
    <property type="nucleotide sequence ID" value="XM_060509594.1"/>
</dbReference>
<keyword evidence="2" id="KW-1185">Reference proteome</keyword>
<comment type="caution">
    <text evidence="1">The sequence shown here is derived from an EMBL/GenBank/DDBJ whole genome shotgun (WGS) entry which is preliminary data.</text>
</comment>
<feature type="non-terminal residue" evidence="1">
    <location>
        <position position="86"/>
    </location>
</feature>